<dbReference type="RefSeq" id="WP_119758330.1">
    <property type="nucleotide sequence ID" value="NZ_CP032382.1"/>
</dbReference>
<dbReference type="SMART" id="SM00387">
    <property type="entry name" value="HATPase_c"/>
    <property type="match status" value="1"/>
</dbReference>
<dbReference type="EC" id="2.7.13.3" evidence="2"/>
<evidence type="ECO:0000256" key="5">
    <source>
        <dbReference type="ARBA" id="ARBA00022777"/>
    </source>
</evidence>
<feature type="modified residue" description="4-aspartylphosphate" evidence="6">
    <location>
        <position position="68"/>
    </location>
</feature>
<dbReference type="InterPro" id="IPR003594">
    <property type="entry name" value="HATPase_dom"/>
</dbReference>
<feature type="domain" description="Histidine kinase" evidence="8">
    <location>
        <begin position="186"/>
        <end position="399"/>
    </location>
</feature>
<dbReference type="PROSITE" id="PS50110">
    <property type="entry name" value="RESPONSE_REGULATORY"/>
    <property type="match status" value="1"/>
</dbReference>
<accession>A0A385SV38</accession>
<evidence type="ECO:0000313" key="11">
    <source>
        <dbReference type="Proteomes" id="UP000266183"/>
    </source>
</evidence>
<dbReference type="InterPro" id="IPR011006">
    <property type="entry name" value="CheY-like_superfamily"/>
</dbReference>
<dbReference type="Pfam" id="PF02518">
    <property type="entry name" value="HATPase_c"/>
    <property type="match status" value="1"/>
</dbReference>
<dbReference type="SUPFAM" id="SSF55874">
    <property type="entry name" value="ATPase domain of HSP90 chaperone/DNA topoisomerase II/histidine kinase"/>
    <property type="match status" value="1"/>
</dbReference>
<dbReference type="InterPro" id="IPR050351">
    <property type="entry name" value="BphY/WalK/GraS-like"/>
</dbReference>
<name>A0A385SV38_9BACT</name>
<gene>
    <name evidence="10" type="ORF">D4L85_32845</name>
</gene>
<dbReference type="InterPro" id="IPR004358">
    <property type="entry name" value="Sig_transdc_His_kin-like_C"/>
</dbReference>
<dbReference type="Gene3D" id="1.10.287.130">
    <property type="match status" value="1"/>
</dbReference>
<dbReference type="FunFam" id="3.30.565.10:FF:000006">
    <property type="entry name" value="Sensor histidine kinase WalK"/>
    <property type="match status" value="1"/>
</dbReference>
<dbReference type="InterPro" id="IPR003661">
    <property type="entry name" value="HisK_dim/P_dom"/>
</dbReference>
<dbReference type="PANTHER" id="PTHR42878:SF15">
    <property type="entry name" value="BACTERIOPHYTOCHROME"/>
    <property type="match status" value="1"/>
</dbReference>
<evidence type="ECO:0000256" key="1">
    <source>
        <dbReference type="ARBA" id="ARBA00000085"/>
    </source>
</evidence>
<dbReference type="GO" id="GO:0007234">
    <property type="term" value="P:osmosensory signaling via phosphorelay pathway"/>
    <property type="evidence" value="ECO:0007669"/>
    <property type="project" value="TreeGrafter"/>
</dbReference>
<keyword evidence="4" id="KW-0808">Transferase</keyword>
<evidence type="ECO:0000256" key="4">
    <source>
        <dbReference type="ARBA" id="ARBA00022679"/>
    </source>
</evidence>
<proteinExistence type="predicted"/>
<feature type="coiled-coil region" evidence="7">
    <location>
        <begin position="145"/>
        <end position="183"/>
    </location>
</feature>
<dbReference type="InterPro" id="IPR001789">
    <property type="entry name" value="Sig_transdc_resp-reg_receiver"/>
</dbReference>
<dbReference type="InterPro" id="IPR036097">
    <property type="entry name" value="HisK_dim/P_sf"/>
</dbReference>
<reference evidence="11" key="1">
    <citation type="submission" date="2018-09" db="EMBL/GenBank/DDBJ databases">
        <title>Chryseolinea sp. KIS68-18 isolated from soil.</title>
        <authorList>
            <person name="Weon H.-Y."/>
            <person name="Kwon S.-W."/>
            <person name="Lee S.A."/>
        </authorList>
    </citation>
    <scope>NUCLEOTIDE SEQUENCE [LARGE SCALE GENOMIC DNA]</scope>
    <source>
        <strain evidence="11">KIS68-18</strain>
    </source>
</reference>
<evidence type="ECO:0000256" key="6">
    <source>
        <dbReference type="PROSITE-ProRule" id="PRU00169"/>
    </source>
</evidence>
<feature type="domain" description="Response regulatory" evidence="9">
    <location>
        <begin position="19"/>
        <end position="136"/>
    </location>
</feature>
<dbReference type="GO" id="GO:0000155">
    <property type="term" value="F:phosphorelay sensor kinase activity"/>
    <property type="evidence" value="ECO:0007669"/>
    <property type="project" value="InterPro"/>
</dbReference>
<dbReference type="GO" id="GO:0030295">
    <property type="term" value="F:protein kinase activator activity"/>
    <property type="evidence" value="ECO:0007669"/>
    <property type="project" value="TreeGrafter"/>
</dbReference>
<dbReference type="KEGG" id="chk:D4L85_32845"/>
<dbReference type="OrthoDB" id="9766459at2"/>
<dbReference type="PROSITE" id="PS50109">
    <property type="entry name" value="HIS_KIN"/>
    <property type="match status" value="1"/>
</dbReference>
<dbReference type="EMBL" id="CP032382">
    <property type="protein sequence ID" value="AYB35079.1"/>
    <property type="molecule type" value="Genomic_DNA"/>
</dbReference>
<dbReference type="Pfam" id="PF00512">
    <property type="entry name" value="HisKA"/>
    <property type="match status" value="1"/>
</dbReference>
<dbReference type="SMART" id="SM00448">
    <property type="entry name" value="REC"/>
    <property type="match status" value="1"/>
</dbReference>
<dbReference type="CDD" id="cd00082">
    <property type="entry name" value="HisKA"/>
    <property type="match status" value="1"/>
</dbReference>
<dbReference type="GO" id="GO:0000156">
    <property type="term" value="F:phosphorelay response regulator activity"/>
    <property type="evidence" value="ECO:0007669"/>
    <property type="project" value="TreeGrafter"/>
</dbReference>
<dbReference type="Proteomes" id="UP000266183">
    <property type="component" value="Chromosome"/>
</dbReference>
<dbReference type="SMART" id="SM00388">
    <property type="entry name" value="HisKA"/>
    <property type="match status" value="1"/>
</dbReference>
<sequence>MDEFKNVFEDQSVNGEKATILIIDDKQANIFVLEKLLERPDRLLLSAENGKDGLKLALSHEPDLIILDVQMPEMDGFEVARILKSNKRTKEIPIIFASAERKEHQSIIQGFEEGAVDYLSKPLDPEVTRAKVSVQLKIQWQKKELIKKNISLEKAEARINQLNAELQRNLAQLEMVNRELESFSYSVSHDLRAPLRIANGYSSILLEDYGDKFDGEGKRMLGSLQGQVRKMNNLIDNLLEFSKLGRKALKKSEIDAESLVESVLHELSQADQYKADIVSKPLPPMYGDRELITQVWINLLSNALKYSSKKENSQIEIGSQKNGNEVVYYVSDNGSGFDMRYADQLFGVFQRLHKADEFEGVGIGLSIVKRIITKHGGRVWAEAEVDKGATFYFSLPEEKES</sequence>
<evidence type="ECO:0000256" key="7">
    <source>
        <dbReference type="SAM" id="Coils"/>
    </source>
</evidence>
<keyword evidence="5" id="KW-0418">Kinase</keyword>
<dbReference type="PANTHER" id="PTHR42878">
    <property type="entry name" value="TWO-COMPONENT HISTIDINE KINASE"/>
    <property type="match status" value="1"/>
</dbReference>
<comment type="catalytic activity">
    <reaction evidence="1">
        <text>ATP + protein L-histidine = ADP + protein N-phospho-L-histidine.</text>
        <dbReference type="EC" id="2.7.13.3"/>
    </reaction>
</comment>
<keyword evidence="7" id="KW-0175">Coiled coil</keyword>
<evidence type="ECO:0000256" key="3">
    <source>
        <dbReference type="ARBA" id="ARBA00022553"/>
    </source>
</evidence>
<dbReference type="AlphaFoldDB" id="A0A385SV38"/>
<organism evidence="10 11">
    <name type="scientific">Chryseolinea soli</name>
    <dbReference type="NCBI Taxonomy" id="2321403"/>
    <lineage>
        <taxon>Bacteria</taxon>
        <taxon>Pseudomonadati</taxon>
        <taxon>Bacteroidota</taxon>
        <taxon>Cytophagia</taxon>
        <taxon>Cytophagales</taxon>
        <taxon>Fulvivirgaceae</taxon>
        <taxon>Chryseolinea</taxon>
    </lineage>
</organism>
<dbReference type="Pfam" id="PF00072">
    <property type="entry name" value="Response_reg"/>
    <property type="match status" value="1"/>
</dbReference>
<dbReference type="Gene3D" id="3.40.50.2300">
    <property type="match status" value="1"/>
</dbReference>
<dbReference type="InterPro" id="IPR036890">
    <property type="entry name" value="HATPase_C_sf"/>
</dbReference>
<evidence type="ECO:0000313" key="10">
    <source>
        <dbReference type="EMBL" id="AYB35079.1"/>
    </source>
</evidence>
<evidence type="ECO:0000259" key="9">
    <source>
        <dbReference type="PROSITE" id="PS50110"/>
    </source>
</evidence>
<dbReference type="SUPFAM" id="SSF47384">
    <property type="entry name" value="Homodimeric domain of signal transducing histidine kinase"/>
    <property type="match status" value="1"/>
</dbReference>
<dbReference type="SUPFAM" id="SSF52172">
    <property type="entry name" value="CheY-like"/>
    <property type="match status" value="1"/>
</dbReference>
<evidence type="ECO:0000256" key="2">
    <source>
        <dbReference type="ARBA" id="ARBA00012438"/>
    </source>
</evidence>
<keyword evidence="11" id="KW-1185">Reference proteome</keyword>
<dbReference type="InterPro" id="IPR005467">
    <property type="entry name" value="His_kinase_dom"/>
</dbReference>
<protein>
    <recommendedName>
        <fullName evidence="2">histidine kinase</fullName>
        <ecNumber evidence="2">2.7.13.3</ecNumber>
    </recommendedName>
</protein>
<dbReference type="Gene3D" id="3.30.565.10">
    <property type="entry name" value="Histidine kinase-like ATPase, C-terminal domain"/>
    <property type="match status" value="1"/>
</dbReference>
<keyword evidence="3 6" id="KW-0597">Phosphoprotein</keyword>
<evidence type="ECO:0000259" key="8">
    <source>
        <dbReference type="PROSITE" id="PS50109"/>
    </source>
</evidence>
<dbReference type="PRINTS" id="PR00344">
    <property type="entry name" value="BCTRLSENSOR"/>
</dbReference>